<dbReference type="Gene3D" id="1.25.40.10">
    <property type="entry name" value="Tetratricopeptide repeat domain"/>
    <property type="match status" value="2"/>
</dbReference>
<dbReference type="EMBL" id="CM000618">
    <property type="protein sequence ID" value="EEC46017.1"/>
    <property type="molecule type" value="Genomic_DNA"/>
</dbReference>
<dbReference type="PaxDb" id="2850-Phatr38668"/>
<dbReference type="eggNOG" id="ENOG502QU74">
    <property type="taxonomic scope" value="Eukaryota"/>
</dbReference>
<keyword evidence="4" id="KW-1185">Reference proteome</keyword>
<evidence type="ECO:0000313" key="4">
    <source>
        <dbReference type="Proteomes" id="UP000000759"/>
    </source>
</evidence>
<sequence length="626" mass="70768">MRHQQLQGETPFSFPALDGETRIDLGAYQRLIVTNLDVNEAGRAYFNLGLRLMLSYQHEMASKCFLASLENSPDCALAHGLLALCHSPNYNFKGEAYYESACHYEDTDKPDLLCVFPSQQVADRHSRMAVEKIEELRKAHRKRKGKKKQRTVPSNNGEKLPSVISDVECQWLAAIRVLTSSPGVDPDLSHDIVGRPYSDAMRKVYEKFDNDPEIAYGFAESLMVLNAWQLYEYPSGKPLSPDVVETRAVLERSLKIHPHHAGLCHMYVHLSEMSAHPEKALAACQPLRGEFPHAGHLVHMATHIDVLLGDYESCVHFNCQAIRADRHVMASSPATAGKESFYFGYIVHNYHMAVYGAILGGMQGKAMELADELNELINEDMFREFPDLTSYLESYAALEVHIMVRFGRWKEILELELPKDQRLMLFRACTLRYARGLALAALGRVEEANKEMMTLDALRVDPEATMRILHNNTIFDLLAVDSVMLHGEIAYREGQYEKAFALLRQSVQMQDDLVFDEPWGKMQPIRHALGGLLLEQGLLEEAIAVFRKDLHFHPKNPWALVGLIECLKCQQPCCCEATDRNAEIAMLQSQLAICRSGELADFDIEVPCECCQRSPGQNTNETQILE</sequence>
<organism evidence="3 4">
    <name type="scientific">Phaeodactylum tricornutum (strain CCAP 1055/1)</name>
    <dbReference type="NCBI Taxonomy" id="556484"/>
    <lineage>
        <taxon>Eukaryota</taxon>
        <taxon>Sar</taxon>
        <taxon>Stramenopiles</taxon>
        <taxon>Ochrophyta</taxon>
        <taxon>Bacillariophyta</taxon>
        <taxon>Bacillariophyceae</taxon>
        <taxon>Bacillariophycidae</taxon>
        <taxon>Naviculales</taxon>
        <taxon>Phaeodactylaceae</taxon>
        <taxon>Phaeodactylum</taxon>
    </lineage>
</organism>
<dbReference type="InterPro" id="IPR011990">
    <property type="entry name" value="TPR-like_helical_dom_sf"/>
</dbReference>
<name>B7G6I1_PHATC</name>
<evidence type="ECO:0000256" key="1">
    <source>
        <dbReference type="PROSITE-ProRule" id="PRU00339"/>
    </source>
</evidence>
<dbReference type="Proteomes" id="UP000000759">
    <property type="component" value="Chromosome 16"/>
</dbReference>
<protein>
    <recommendedName>
        <fullName evidence="5">Tetratricopeptide repeat protein</fullName>
    </recommendedName>
</protein>
<dbReference type="PANTHER" id="PTHR45588:SF1">
    <property type="entry name" value="WW DOMAIN-CONTAINING PROTEIN"/>
    <property type="match status" value="1"/>
</dbReference>
<feature type="repeat" description="TPR" evidence="1">
    <location>
        <begin position="523"/>
        <end position="556"/>
    </location>
</feature>
<dbReference type="PANTHER" id="PTHR45588">
    <property type="entry name" value="TPR DOMAIN-CONTAINING PROTEIN"/>
    <property type="match status" value="1"/>
</dbReference>
<gene>
    <name evidence="3" type="ORF">PHATRDRAFT_38668</name>
</gene>
<dbReference type="PROSITE" id="PS50005">
    <property type="entry name" value="TPR"/>
    <property type="match status" value="1"/>
</dbReference>
<dbReference type="HOGENOM" id="CLU_011527_0_1_1"/>
<dbReference type="AlphaFoldDB" id="B7G6I1"/>
<evidence type="ECO:0000256" key="2">
    <source>
        <dbReference type="SAM" id="MobiDB-lite"/>
    </source>
</evidence>
<reference evidence="3 4" key="1">
    <citation type="journal article" date="2008" name="Nature">
        <title>The Phaeodactylum genome reveals the evolutionary history of diatom genomes.</title>
        <authorList>
            <person name="Bowler C."/>
            <person name="Allen A.E."/>
            <person name="Badger J.H."/>
            <person name="Grimwood J."/>
            <person name="Jabbari K."/>
            <person name="Kuo A."/>
            <person name="Maheswari U."/>
            <person name="Martens C."/>
            <person name="Maumus F."/>
            <person name="Otillar R.P."/>
            <person name="Rayko E."/>
            <person name="Salamov A."/>
            <person name="Vandepoele K."/>
            <person name="Beszteri B."/>
            <person name="Gruber A."/>
            <person name="Heijde M."/>
            <person name="Katinka M."/>
            <person name="Mock T."/>
            <person name="Valentin K."/>
            <person name="Verret F."/>
            <person name="Berges J.A."/>
            <person name="Brownlee C."/>
            <person name="Cadoret J.P."/>
            <person name="Chiovitti A."/>
            <person name="Choi C.J."/>
            <person name="Coesel S."/>
            <person name="De Martino A."/>
            <person name="Detter J.C."/>
            <person name="Durkin C."/>
            <person name="Falciatore A."/>
            <person name="Fournet J."/>
            <person name="Haruta M."/>
            <person name="Huysman M.J."/>
            <person name="Jenkins B.D."/>
            <person name="Jiroutova K."/>
            <person name="Jorgensen R.E."/>
            <person name="Joubert Y."/>
            <person name="Kaplan A."/>
            <person name="Kroger N."/>
            <person name="Kroth P.G."/>
            <person name="La Roche J."/>
            <person name="Lindquist E."/>
            <person name="Lommer M."/>
            <person name="Martin-Jezequel V."/>
            <person name="Lopez P.J."/>
            <person name="Lucas S."/>
            <person name="Mangogna M."/>
            <person name="McGinnis K."/>
            <person name="Medlin L.K."/>
            <person name="Montsant A."/>
            <person name="Oudot-Le Secq M.P."/>
            <person name="Napoli C."/>
            <person name="Obornik M."/>
            <person name="Parker M.S."/>
            <person name="Petit J.L."/>
            <person name="Porcel B.M."/>
            <person name="Poulsen N."/>
            <person name="Robison M."/>
            <person name="Rychlewski L."/>
            <person name="Rynearson T.A."/>
            <person name="Schmutz J."/>
            <person name="Shapiro H."/>
            <person name="Siaut M."/>
            <person name="Stanley M."/>
            <person name="Sussman M.R."/>
            <person name="Taylor A.R."/>
            <person name="Vardi A."/>
            <person name="von Dassow P."/>
            <person name="Vyverman W."/>
            <person name="Willis A."/>
            <person name="Wyrwicz L.S."/>
            <person name="Rokhsar D.S."/>
            <person name="Weissenbach J."/>
            <person name="Armbrust E.V."/>
            <person name="Green B.R."/>
            <person name="Van de Peer Y."/>
            <person name="Grigoriev I.V."/>
        </authorList>
    </citation>
    <scope>NUCLEOTIDE SEQUENCE [LARGE SCALE GENOMIC DNA]</scope>
    <source>
        <strain evidence="3 4">CCAP 1055/1</strain>
    </source>
</reference>
<keyword evidence="1" id="KW-0802">TPR repeat</keyword>
<dbReference type="SUPFAM" id="SSF48452">
    <property type="entry name" value="TPR-like"/>
    <property type="match status" value="1"/>
</dbReference>
<dbReference type="OMA" id="LMEMSPT"/>
<dbReference type="InParanoid" id="B7G6I1"/>
<evidence type="ECO:0008006" key="5">
    <source>
        <dbReference type="Google" id="ProtNLM"/>
    </source>
</evidence>
<reference evidence="4" key="2">
    <citation type="submission" date="2008-08" db="EMBL/GenBank/DDBJ databases">
        <authorList>
            <consortium name="Diatom Consortium"/>
            <person name="Grigoriev I."/>
            <person name="Grimwood J."/>
            <person name="Kuo A."/>
            <person name="Otillar R.P."/>
            <person name="Salamov A."/>
            <person name="Detter J.C."/>
            <person name="Lindquist E."/>
            <person name="Shapiro H."/>
            <person name="Lucas S."/>
            <person name="Glavina del Rio T."/>
            <person name="Pitluck S."/>
            <person name="Rokhsar D."/>
            <person name="Bowler C."/>
        </authorList>
    </citation>
    <scope>GENOME REANNOTATION</scope>
    <source>
        <strain evidence="4">CCAP 1055/1</strain>
    </source>
</reference>
<dbReference type="InterPro" id="IPR019734">
    <property type="entry name" value="TPR_rpt"/>
</dbReference>
<proteinExistence type="predicted"/>
<dbReference type="STRING" id="556484.B7G6I1"/>
<feature type="compositionally biased region" description="Basic residues" evidence="2">
    <location>
        <begin position="139"/>
        <end position="150"/>
    </location>
</feature>
<evidence type="ECO:0000313" key="3">
    <source>
        <dbReference type="EMBL" id="EEC46017.1"/>
    </source>
</evidence>
<dbReference type="GeneID" id="7203360"/>
<dbReference type="KEGG" id="pti:PHATRDRAFT_38668"/>
<dbReference type="RefSeq" id="XP_002182730.1">
    <property type="nucleotide sequence ID" value="XM_002182694.1"/>
</dbReference>
<dbReference type="OrthoDB" id="414774at2759"/>
<feature type="region of interest" description="Disordered" evidence="2">
    <location>
        <begin position="139"/>
        <end position="158"/>
    </location>
</feature>
<accession>B7G6I1</accession>